<keyword evidence="3" id="KW-1003">Cell membrane</keyword>
<dbReference type="EMBL" id="DXBP01000044">
    <property type="protein sequence ID" value="HIZ42215.1"/>
    <property type="molecule type" value="Genomic_DNA"/>
</dbReference>
<dbReference type="GO" id="GO:0008324">
    <property type="term" value="F:monoatomic cation transmembrane transporter activity"/>
    <property type="evidence" value="ECO:0007669"/>
    <property type="project" value="InterPro"/>
</dbReference>
<keyword evidence="5 8" id="KW-1133">Transmembrane helix</keyword>
<keyword evidence="6" id="KW-0406">Ion transport</keyword>
<accession>A0A9D2J9L7</accession>
<dbReference type="PANTHER" id="PTHR32024">
    <property type="entry name" value="TRK SYSTEM POTASSIUM UPTAKE PROTEIN TRKG-RELATED"/>
    <property type="match status" value="1"/>
</dbReference>
<evidence type="ECO:0000256" key="1">
    <source>
        <dbReference type="ARBA" id="ARBA00004651"/>
    </source>
</evidence>
<dbReference type="Pfam" id="PF02386">
    <property type="entry name" value="TrkH"/>
    <property type="match status" value="1"/>
</dbReference>
<evidence type="ECO:0000313" key="9">
    <source>
        <dbReference type="EMBL" id="HIZ42215.1"/>
    </source>
</evidence>
<evidence type="ECO:0000256" key="4">
    <source>
        <dbReference type="ARBA" id="ARBA00022692"/>
    </source>
</evidence>
<feature type="transmembrane region" description="Helical" evidence="8">
    <location>
        <begin position="348"/>
        <end position="369"/>
    </location>
</feature>
<name>A0A9D2J9L7_9FIRM</name>
<feature type="transmembrane region" description="Helical" evidence="8">
    <location>
        <begin position="12"/>
        <end position="32"/>
    </location>
</feature>
<comment type="subcellular location">
    <subcellularLocation>
        <location evidence="1">Cell membrane</location>
        <topology evidence="1">Multi-pass membrane protein</topology>
    </subcellularLocation>
</comment>
<keyword evidence="2" id="KW-0813">Transport</keyword>
<dbReference type="PANTHER" id="PTHR32024:SF1">
    <property type="entry name" value="KTR SYSTEM POTASSIUM UPTAKE PROTEIN B"/>
    <property type="match status" value="1"/>
</dbReference>
<feature type="transmembrane region" description="Helical" evidence="8">
    <location>
        <begin position="308"/>
        <end position="327"/>
    </location>
</feature>
<organism evidence="9 10">
    <name type="scientific">Candidatus Gemmiger excrementigallinarum</name>
    <dbReference type="NCBI Taxonomy" id="2838609"/>
    <lineage>
        <taxon>Bacteria</taxon>
        <taxon>Bacillati</taxon>
        <taxon>Bacillota</taxon>
        <taxon>Clostridia</taxon>
        <taxon>Eubacteriales</taxon>
        <taxon>Gemmiger</taxon>
    </lineage>
</organism>
<dbReference type="Proteomes" id="UP000824048">
    <property type="component" value="Unassembled WGS sequence"/>
</dbReference>
<evidence type="ECO:0000256" key="2">
    <source>
        <dbReference type="ARBA" id="ARBA00022448"/>
    </source>
</evidence>
<dbReference type="GO" id="GO:0005886">
    <property type="term" value="C:plasma membrane"/>
    <property type="evidence" value="ECO:0007669"/>
    <property type="project" value="UniProtKB-SubCell"/>
</dbReference>
<feature type="transmembrane region" description="Helical" evidence="8">
    <location>
        <begin position="75"/>
        <end position="98"/>
    </location>
</feature>
<evidence type="ECO:0000256" key="3">
    <source>
        <dbReference type="ARBA" id="ARBA00022475"/>
    </source>
</evidence>
<dbReference type="GO" id="GO:0030001">
    <property type="term" value="P:metal ion transport"/>
    <property type="evidence" value="ECO:0007669"/>
    <property type="project" value="UniProtKB-ARBA"/>
</dbReference>
<keyword evidence="4 8" id="KW-0812">Transmembrane</keyword>
<dbReference type="AlphaFoldDB" id="A0A9D2J9L7"/>
<keyword evidence="7 8" id="KW-0472">Membrane</keyword>
<evidence type="ECO:0000256" key="5">
    <source>
        <dbReference type="ARBA" id="ARBA00022989"/>
    </source>
</evidence>
<feature type="transmembrane region" description="Helical" evidence="8">
    <location>
        <begin position="129"/>
        <end position="150"/>
    </location>
</feature>
<feature type="transmembrane region" description="Helical" evidence="8">
    <location>
        <begin position="44"/>
        <end position="63"/>
    </location>
</feature>
<feature type="transmembrane region" description="Helical" evidence="8">
    <location>
        <begin position="400"/>
        <end position="425"/>
    </location>
</feature>
<sequence>MAGFRPPRLTTFQTIILLFAAVILGGSLLLMLPFSARSGTVTPFNQALFTATSAVCVTGLVVQDTATHWSWFGQAVILSLIQIGGMGVITVAAFFSLLSGRKISLMQRGTMQEAIAAPKVGGIVRLTGFIIKASLCIEALGAVCMLPVFVRDYGLRGIWMAVFHSVSAFCNAGFDLLGTPDAKYASLTSYRADPTVNLTIMALIVVGGIGFLTWDDIRTNKLRFHRYRMQSKVILSTTALLILLPAVWFFFGEFSTLPAGERVLASLFQSVTPRTAGFNTADLTALTDVGQGLTILLMLIGGSPGSTAGGMKTTTFAVLFANALAVFRRQSEPHFFGRRIDNKVVNSAATIGMLYLTLFLGGGFIISAVEGLPLSDCLFETASAVGTVGLSLGLTPTLGLLSQAILIALMFIGRVGGLTLIYAALSGFSKAGSRLPQERITVG</sequence>
<dbReference type="InterPro" id="IPR003445">
    <property type="entry name" value="Cat_transpt"/>
</dbReference>
<protein>
    <submittedName>
        <fullName evidence="9">Trk family potassium uptake protein</fullName>
    </submittedName>
</protein>
<evidence type="ECO:0000256" key="6">
    <source>
        <dbReference type="ARBA" id="ARBA00023065"/>
    </source>
</evidence>
<proteinExistence type="predicted"/>
<gene>
    <name evidence="9" type="ORF">H9811_06610</name>
</gene>
<comment type="caution">
    <text evidence="9">The sequence shown here is derived from an EMBL/GenBank/DDBJ whole genome shotgun (WGS) entry which is preliminary data.</text>
</comment>
<evidence type="ECO:0000313" key="10">
    <source>
        <dbReference type="Proteomes" id="UP000824048"/>
    </source>
</evidence>
<feature type="transmembrane region" description="Helical" evidence="8">
    <location>
        <begin position="195"/>
        <end position="212"/>
    </location>
</feature>
<evidence type="ECO:0000256" key="8">
    <source>
        <dbReference type="SAM" id="Phobius"/>
    </source>
</evidence>
<evidence type="ECO:0000256" key="7">
    <source>
        <dbReference type="ARBA" id="ARBA00023136"/>
    </source>
</evidence>
<feature type="transmembrane region" description="Helical" evidence="8">
    <location>
        <begin position="233"/>
        <end position="251"/>
    </location>
</feature>
<reference evidence="9" key="2">
    <citation type="submission" date="2021-04" db="EMBL/GenBank/DDBJ databases">
        <authorList>
            <person name="Gilroy R."/>
        </authorList>
    </citation>
    <scope>NUCLEOTIDE SEQUENCE</scope>
    <source>
        <strain evidence="9">ChiSxjej1B13-11774</strain>
    </source>
</reference>
<reference evidence="9" key="1">
    <citation type="journal article" date="2021" name="PeerJ">
        <title>Extensive microbial diversity within the chicken gut microbiome revealed by metagenomics and culture.</title>
        <authorList>
            <person name="Gilroy R."/>
            <person name="Ravi A."/>
            <person name="Getino M."/>
            <person name="Pursley I."/>
            <person name="Horton D.L."/>
            <person name="Alikhan N.F."/>
            <person name="Baker D."/>
            <person name="Gharbi K."/>
            <person name="Hall N."/>
            <person name="Watson M."/>
            <person name="Adriaenssens E.M."/>
            <person name="Foster-Nyarko E."/>
            <person name="Jarju S."/>
            <person name="Secka A."/>
            <person name="Antonio M."/>
            <person name="Oren A."/>
            <person name="Chaudhuri R.R."/>
            <person name="La Ragione R."/>
            <person name="Hildebrand F."/>
            <person name="Pallen M.J."/>
        </authorList>
    </citation>
    <scope>NUCLEOTIDE SEQUENCE</scope>
    <source>
        <strain evidence="9">ChiSxjej1B13-11774</strain>
    </source>
</reference>